<dbReference type="GeneID" id="98124356"/>
<dbReference type="Proteomes" id="UP001600064">
    <property type="component" value="Unassembled WGS sequence"/>
</dbReference>
<reference evidence="2 3" key="1">
    <citation type="journal article" date="2024" name="Commun. Biol.">
        <title>Comparative genomic analysis of thermophilic fungi reveals convergent evolutionary adaptations and gene losses.</title>
        <authorList>
            <person name="Steindorff A.S."/>
            <person name="Aguilar-Pontes M.V."/>
            <person name="Robinson A.J."/>
            <person name="Andreopoulos B."/>
            <person name="LaButti K."/>
            <person name="Kuo A."/>
            <person name="Mondo S."/>
            <person name="Riley R."/>
            <person name="Otillar R."/>
            <person name="Haridas S."/>
            <person name="Lipzen A."/>
            <person name="Grimwood J."/>
            <person name="Schmutz J."/>
            <person name="Clum A."/>
            <person name="Reid I.D."/>
            <person name="Moisan M.C."/>
            <person name="Butler G."/>
            <person name="Nguyen T.T.M."/>
            <person name="Dewar K."/>
            <person name="Conant G."/>
            <person name="Drula E."/>
            <person name="Henrissat B."/>
            <person name="Hansel C."/>
            <person name="Singer S."/>
            <person name="Hutchinson M.I."/>
            <person name="de Vries R.P."/>
            <person name="Natvig D.O."/>
            <person name="Powell A.J."/>
            <person name="Tsang A."/>
            <person name="Grigoriev I.V."/>
        </authorList>
    </citation>
    <scope>NUCLEOTIDE SEQUENCE [LARGE SCALE GENOMIC DNA]</scope>
    <source>
        <strain evidence="2 3">ATCC 22073</strain>
    </source>
</reference>
<proteinExistence type="predicted"/>
<feature type="compositionally biased region" description="Low complexity" evidence="1">
    <location>
        <begin position="168"/>
        <end position="183"/>
    </location>
</feature>
<evidence type="ECO:0000313" key="2">
    <source>
        <dbReference type="EMBL" id="KAL2268498.1"/>
    </source>
</evidence>
<name>A0ABR4DDR1_9PEZI</name>
<gene>
    <name evidence="2" type="ORF">VTJ83DRAFT_3344</name>
</gene>
<dbReference type="RefSeq" id="XP_070867222.1">
    <property type="nucleotide sequence ID" value="XM_071009712.1"/>
</dbReference>
<protein>
    <submittedName>
        <fullName evidence="2">Uncharacterized protein</fullName>
    </submittedName>
</protein>
<comment type="caution">
    <text evidence="2">The sequence shown here is derived from an EMBL/GenBank/DDBJ whole genome shotgun (WGS) entry which is preliminary data.</text>
</comment>
<feature type="region of interest" description="Disordered" evidence="1">
    <location>
        <begin position="156"/>
        <end position="235"/>
    </location>
</feature>
<feature type="region of interest" description="Disordered" evidence="1">
    <location>
        <begin position="425"/>
        <end position="444"/>
    </location>
</feature>
<accession>A0ABR4DDR1</accession>
<keyword evidence="3" id="KW-1185">Reference proteome</keyword>
<evidence type="ECO:0000313" key="3">
    <source>
        <dbReference type="Proteomes" id="UP001600064"/>
    </source>
</evidence>
<dbReference type="EMBL" id="JAZGUE010000003">
    <property type="protein sequence ID" value="KAL2268498.1"/>
    <property type="molecule type" value="Genomic_DNA"/>
</dbReference>
<feature type="compositionally biased region" description="Polar residues" evidence="1">
    <location>
        <begin position="221"/>
        <end position="230"/>
    </location>
</feature>
<sequence length="444" mass="49524">MQAVSRRCGSAVRSTVRQGLRERPFTACRVFTSGSVNKQDQGSTKNSDDIPPIPDEEYLQNVTINSEAKTVKTAVGDLPISPLMDPAFYKARMKYTKTKPAKPEHKLTKFQRHLRRNPYALALAEPVRRCPITETALPKFFLQSFNLMAHPETGEPWFVPTGLESKVPDAAAEPPPDAADGPDQSTPEAEAISPVPSESVATETDKDGAAQAAEPAGGSSHPPTKQNPNNKPRIGPSAYVLSYQPLFQEFERHERSPYKKGYKRLGWMSDHGHNKLGSVLNKAQWRADMDAILLELMRRRVVEGLAHFARLVEEEGREYVVRCEKWEDVFGLKHRGCLLYLGPAEEGQAEDYAPPRLSKMEIPGARYGKVIAVHNLRRVLGEEHLGRLREQSKLFREGSLFLLGRQATVKLQMVLWKLQGYIPEEKQQGRSPGADPSPEETGGS</sequence>
<evidence type="ECO:0000256" key="1">
    <source>
        <dbReference type="SAM" id="MobiDB-lite"/>
    </source>
</evidence>
<organism evidence="2 3">
    <name type="scientific">Remersonia thermophila</name>
    <dbReference type="NCBI Taxonomy" id="72144"/>
    <lineage>
        <taxon>Eukaryota</taxon>
        <taxon>Fungi</taxon>
        <taxon>Dikarya</taxon>
        <taxon>Ascomycota</taxon>
        <taxon>Pezizomycotina</taxon>
        <taxon>Sordariomycetes</taxon>
        <taxon>Sordariomycetidae</taxon>
        <taxon>Sordariales</taxon>
        <taxon>Sordariales incertae sedis</taxon>
        <taxon>Remersonia</taxon>
    </lineage>
</organism>